<reference evidence="2 3" key="1">
    <citation type="submission" date="2024-07" db="EMBL/GenBank/DDBJ databases">
        <title>Section-level genome sequencing and comparative genomics of Aspergillus sections Usti and Cavernicolus.</title>
        <authorList>
            <consortium name="Lawrence Berkeley National Laboratory"/>
            <person name="Nybo J.L."/>
            <person name="Vesth T.C."/>
            <person name="Theobald S."/>
            <person name="Frisvad J.C."/>
            <person name="Larsen T.O."/>
            <person name="Kjaerboelling I."/>
            <person name="Rothschild-Mancinelli K."/>
            <person name="Lyhne E.K."/>
            <person name="Kogle M.E."/>
            <person name="Barry K."/>
            <person name="Clum A."/>
            <person name="Na H."/>
            <person name="Ledsgaard L."/>
            <person name="Lin J."/>
            <person name="Lipzen A."/>
            <person name="Kuo A."/>
            <person name="Riley R."/>
            <person name="Mondo S."/>
            <person name="Labutti K."/>
            <person name="Haridas S."/>
            <person name="Pangalinan J."/>
            <person name="Salamov A.A."/>
            <person name="Simmons B.A."/>
            <person name="Magnuson J.K."/>
            <person name="Chen J."/>
            <person name="Drula E."/>
            <person name="Henrissat B."/>
            <person name="Wiebenga A."/>
            <person name="Lubbers R.J."/>
            <person name="Gomes A.C."/>
            <person name="Makela M.R."/>
            <person name="Stajich J."/>
            <person name="Grigoriev I.V."/>
            <person name="Mortensen U.H."/>
            <person name="De Vries R.P."/>
            <person name="Baker S.E."/>
            <person name="Andersen M.R."/>
        </authorList>
    </citation>
    <scope>NUCLEOTIDE SEQUENCE [LARGE SCALE GENOMIC DNA]</scope>
    <source>
        <strain evidence="2 3">CBS 123904</strain>
    </source>
</reference>
<gene>
    <name evidence="2" type="ORF">BJY01DRAFT_175933</name>
</gene>
<evidence type="ECO:0000256" key="1">
    <source>
        <dbReference type="SAM" id="SignalP"/>
    </source>
</evidence>
<feature type="signal peptide" evidence="1">
    <location>
        <begin position="1"/>
        <end position="17"/>
    </location>
</feature>
<accession>A0ABR4K1J5</accession>
<dbReference type="Proteomes" id="UP001610446">
    <property type="component" value="Unassembled WGS sequence"/>
</dbReference>
<protein>
    <submittedName>
        <fullName evidence="2">Uncharacterized protein</fullName>
    </submittedName>
</protein>
<name>A0ABR4K1J5_9EURO</name>
<keyword evidence="1" id="KW-0732">Signal</keyword>
<keyword evidence="3" id="KW-1185">Reference proteome</keyword>
<organism evidence="2 3">
    <name type="scientific">Aspergillus pseudoustus</name>
    <dbReference type="NCBI Taxonomy" id="1810923"/>
    <lineage>
        <taxon>Eukaryota</taxon>
        <taxon>Fungi</taxon>
        <taxon>Dikarya</taxon>
        <taxon>Ascomycota</taxon>
        <taxon>Pezizomycotina</taxon>
        <taxon>Eurotiomycetes</taxon>
        <taxon>Eurotiomycetidae</taxon>
        <taxon>Eurotiales</taxon>
        <taxon>Aspergillaceae</taxon>
        <taxon>Aspergillus</taxon>
        <taxon>Aspergillus subgen. Nidulantes</taxon>
    </lineage>
</organism>
<comment type="caution">
    <text evidence="2">The sequence shown here is derived from an EMBL/GenBank/DDBJ whole genome shotgun (WGS) entry which is preliminary data.</text>
</comment>
<evidence type="ECO:0000313" key="3">
    <source>
        <dbReference type="Proteomes" id="UP001610446"/>
    </source>
</evidence>
<dbReference type="EMBL" id="JBFXLU010000065">
    <property type="protein sequence ID" value="KAL2846195.1"/>
    <property type="molecule type" value="Genomic_DNA"/>
</dbReference>
<feature type="chain" id="PRO_5046382253" evidence="1">
    <location>
        <begin position="18"/>
        <end position="138"/>
    </location>
</feature>
<proteinExistence type="predicted"/>
<sequence length="138" mass="14858">MPYTTLSFFVLVGVAAASSSLRPLQPRLFIPSLLASRDRIHLPPPGSSSNLFAQYLLLWTLSLDRASGLFALAVASTLAFLLSTFQPARFPKIPTSRPSSSLRSPASSILPLSPLPSASIHFDCALFDLLGWVFSLLA</sequence>
<evidence type="ECO:0000313" key="2">
    <source>
        <dbReference type="EMBL" id="KAL2846195.1"/>
    </source>
</evidence>